<dbReference type="Proteomes" id="UP001056120">
    <property type="component" value="Linkage Group LG01"/>
</dbReference>
<reference evidence="2" key="1">
    <citation type="journal article" date="2022" name="Mol. Ecol. Resour.">
        <title>The genomes of chicory, endive, great burdock and yacon provide insights into Asteraceae palaeo-polyploidization history and plant inulin production.</title>
        <authorList>
            <person name="Fan W."/>
            <person name="Wang S."/>
            <person name="Wang H."/>
            <person name="Wang A."/>
            <person name="Jiang F."/>
            <person name="Liu H."/>
            <person name="Zhao H."/>
            <person name="Xu D."/>
            <person name="Zhang Y."/>
        </authorList>
    </citation>
    <scope>NUCLEOTIDE SEQUENCE [LARGE SCALE GENOMIC DNA]</scope>
    <source>
        <strain evidence="2">cv. Yunnan</strain>
    </source>
</reference>
<gene>
    <name evidence="1" type="ORF">L1987_01518</name>
</gene>
<sequence length="116" mass="13093">MGNNDVDVVVTMEGVDHHAVDERTNVKENDADEVDLFDDDINNEAFKQDAGIQLPKVTEPIIIVSSVSKQLQNMDVEVLKNSIQENVREIVKLSKDMENLIKEGIENIQMMTDSKH</sequence>
<name>A0ACB9K5D9_9ASTR</name>
<protein>
    <submittedName>
        <fullName evidence="1">Uncharacterized protein</fullName>
    </submittedName>
</protein>
<dbReference type="EMBL" id="CM042018">
    <property type="protein sequence ID" value="KAI3827443.1"/>
    <property type="molecule type" value="Genomic_DNA"/>
</dbReference>
<evidence type="ECO:0000313" key="2">
    <source>
        <dbReference type="Proteomes" id="UP001056120"/>
    </source>
</evidence>
<proteinExistence type="predicted"/>
<evidence type="ECO:0000313" key="1">
    <source>
        <dbReference type="EMBL" id="KAI3827443.1"/>
    </source>
</evidence>
<reference evidence="1 2" key="2">
    <citation type="journal article" date="2022" name="Mol. Ecol. Resour.">
        <title>The genomes of chicory, endive, great burdock and yacon provide insights into Asteraceae paleo-polyploidization history and plant inulin production.</title>
        <authorList>
            <person name="Fan W."/>
            <person name="Wang S."/>
            <person name="Wang H."/>
            <person name="Wang A."/>
            <person name="Jiang F."/>
            <person name="Liu H."/>
            <person name="Zhao H."/>
            <person name="Xu D."/>
            <person name="Zhang Y."/>
        </authorList>
    </citation>
    <scope>NUCLEOTIDE SEQUENCE [LARGE SCALE GENOMIC DNA]</scope>
    <source>
        <strain evidence="2">cv. Yunnan</strain>
        <tissue evidence="1">Leaves</tissue>
    </source>
</reference>
<organism evidence="1 2">
    <name type="scientific">Smallanthus sonchifolius</name>
    <dbReference type="NCBI Taxonomy" id="185202"/>
    <lineage>
        <taxon>Eukaryota</taxon>
        <taxon>Viridiplantae</taxon>
        <taxon>Streptophyta</taxon>
        <taxon>Embryophyta</taxon>
        <taxon>Tracheophyta</taxon>
        <taxon>Spermatophyta</taxon>
        <taxon>Magnoliopsida</taxon>
        <taxon>eudicotyledons</taxon>
        <taxon>Gunneridae</taxon>
        <taxon>Pentapetalae</taxon>
        <taxon>asterids</taxon>
        <taxon>campanulids</taxon>
        <taxon>Asterales</taxon>
        <taxon>Asteraceae</taxon>
        <taxon>Asteroideae</taxon>
        <taxon>Heliantheae alliance</taxon>
        <taxon>Millerieae</taxon>
        <taxon>Smallanthus</taxon>
    </lineage>
</organism>
<comment type="caution">
    <text evidence="1">The sequence shown here is derived from an EMBL/GenBank/DDBJ whole genome shotgun (WGS) entry which is preliminary data.</text>
</comment>
<accession>A0ACB9K5D9</accession>
<keyword evidence="2" id="KW-1185">Reference proteome</keyword>